<dbReference type="PROSITE" id="PS51085">
    <property type="entry name" value="2FE2S_FER_2"/>
    <property type="match status" value="1"/>
</dbReference>
<sequence length="104" mass="11079">MKATWILPDGHEISAEVPEGLNMMQAAVANNIPNVVGECGGNLSCATCHVYVDEAWAAKTGDVGDFEDPMLDVAEAERRPTSRLSCQIKMSPALDGLVLIVPQP</sequence>
<dbReference type="PRINTS" id="PR00355">
    <property type="entry name" value="ADRENODOXIN"/>
</dbReference>
<keyword evidence="2" id="KW-0001">2Fe-2S</keyword>
<evidence type="ECO:0000256" key="4">
    <source>
        <dbReference type="ARBA" id="ARBA00023004"/>
    </source>
</evidence>
<comment type="similarity">
    <text evidence="1">Belongs to the adrenodoxin/putidaredoxin family.</text>
</comment>
<comment type="cofactor">
    <cofactor evidence="6">
        <name>[2Fe-2S] cluster</name>
        <dbReference type="ChEBI" id="CHEBI:190135"/>
    </cofactor>
</comment>
<keyword evidence="3" id="KW-0479">Metal-binding</keyword>
<protein>
    <submittedName>
        <fullName evidence="8">2Fe-2S iron-sulfur cluster-binding protein</fullName>
    </submittedName>
</protein>
<evidence type="ECO:0000256" key="3">
    <source>
        <dbReference type="ARBA" id="ARBA00022723"/>
    </source>
</evidence>
<evidence type="ECO:0000256" key="1">
    <source>
        <dbReference type="ARBA" id="ARBA00010914"/>
    </source>
</evidence>
<organism evidence="8 9">
    <name type="scientific">Pseudogemmobacter lacusdianii</name>
    <dbReference type="NCBI Taxonomy" id="3069608"/>
    <lineage>
        <taxon>Bacteria</taxon>
        <taxon>Pseudomonadati</taxon>
        <taxon>Pseudomonadota</taxon>
        <taxon>Alphaproteobacteria</taxon>
        <taxon>Rhodobacterales</taxon>
        <taxon>Paracoccaceae</taxon>
        <taxon>Pseudogemmobacter</taxon>
    </lineage>
</organism>
<reference evidence="8 9" key="1">
    <citation type="submission" date="2023-08" db="EMBL/GenBank/DDBJ databases">
        <title>Characterization of two Paracoccaceae strains isolated from Phycosphere and proposal of Xinfangfangia lacusdiani sp. nov.</title>
        <authorList>
            <person name="Deng Y."/>
            <person name="Zhang Y.Q."/>
        </authorList>
    </citation>
    <scope>NUCLEOTIDE SEQUENCE [LARGE SCALE GENOMIC DNA]</scope>
    <source>
        <strain evidence="8 9">CPCC 101601</strain>
    </source>
</reference>
<dbReference type="InterPro" id="IPR001041">
    <property type="entry name" value="2Fe-2S_ferredoxin-type"/>
</dbReference>
<proteinExistence type="inferred from homology"/>
<dbReference type="Proteomes" id="UP001239680">
    <property type="component" value="Unassembled WGS sequence"/>
</dbReference>
<keyword evidence="9" id="KW-1185">Reference proteome</keyword>
<dbReference type="SUPFAM" id="SSF54292">
    <property type="entry name" value="2Fe-2S ferredoxin-like"/>
    <property type="match status" value="1"/>
</dbReference>
<keyword evidence="4" id="KW-0408">Iron</keyword>
<evidence type="ECO:0000256" key="2">
    <source>
        <dbReference type="ARBA" id="ARBA00022714"/>
    </source>
</evidence>
<name>A0ABU0VWF4_9RHOB</name>
<dbReference type="Gene3D" id="3.10.20.30">
    <property type="match status" value="1"/>
</dbReference>
<evidence type="ECO:0000259" key="7">
    <source>
        <dbReference type="PROSITE" id="PS51085"/>
    </source>
</evidence>
<dbReference type="InterPro" id="IPR001055">
    <property type="entry name" value="Adrenodoxin-like"/>
</dbReference>
<evidence type="ECO:0000313" key="9">
    <source>
        <dbReference type="Proteomes" id="UP001239680"/>
    </source>
</evidence>
<keyword evidence="5" id="KW-0411">Iron-sulfur</keyword>
<feature type="domain" description="2Fe-2S ferredoxin-type" evidence="7">
    <location>
        <begin position="1"/>
        <end position="104"/>
    </location>
</feature>
<gene>
    <name evidence="8" type="ORF">Q9295_02670</name>
</gene>
<evidence type="ECO:0000313" key="8">
    <source>
        <dbReference type="EMBL" id="MDQ2065265.1"/>
    </source>
</evidence>
<comment type="caution">
    <text evidence="8">The sequence shown here is derived from an EMBL/GenBank/DDBJ whole genome shotgun (WGS) entry which is preliminary data.</text>
</comment>
<evidence type="ECO:0000256" key="6">
    <source>
        <dbReference type="ARBA" id="ARBA00034078"/>
    </source>
</evidence>
<dbReference type="Pfam" id="PF00111">
    <property type="entry name" value="Fer2"/>
    <property type="match status" value="1"/>
</dbReference>
<dbReference type="InterPro" id="IPR012675">
    <property type="entry name" value="Beta-grasp_dom_sf"/>
</dbReference>
<dbReference type="CDD" id="cd00207">
    <property type="entry name" value="fer2"/>
    <property type="match status" value="1"/>
</dbReference>
<dbReference type="RefSeq" id="WP_306678957.1">
    <property type="nucleotide sequence ID" value="NZ_JAVDBT010000002.1"/>
</dbReference>
<dbReference type="PANTHER" id="PTHR23426:SF65">
    <property type="entry name" value="FERREDOXIN-2, MITOCHONDRIAL"/>
    <property type="match status" value="1"/>
</dbReference>
<dbReference type="EMBL" id="JAVDBT010000002">
    <property type="protein sequence ID" value="MDQ2065265.1"/>
    <property type="molecule type" value="Genomic_DNA"/>
</dbReference>
<dbReference type="InterPro" id="IPR036010">
    <property type="entry name" value="2Fe-2S_ferredoxin-like_sf"/>
</dbReference>
<accession>A0ABU0VWF4</accession>
<evidence type="ECO:0000256" key="5">
    <source>
        <dbReference type="ARBA" id="ARBA00023014"/>
    </source>
</evidence>
<dbReference type="PANTHER" id="PTHR23426">
    <property type="entry name" value="FERREDOXIN/ADRENODOXIN"/>
    <property type="match status" value="1"/>
</dbReference>